<evidence type="ECO:0000256" key="2">
    <source>
        <dbReference type="SAM" id="SignalP"/>
    </source>
</evidence>
<dbReference type="EMBL" id="DAKRPA010000406">
    <property type="protein sequence ID" value="DAZ92656.1"/>
    <property type="molecule type" value="Genomic_DNA"/>
</dbReference>
<keyword evidence="2" id="KW-0732">Signal</keyword>
<feature type="signal peptide" evidence="2">
    <location>
        <begin position="1"/>
        <end position="23"/>
    </location>
</feature>
<keyword evidence="1" id="KW-1133">Transmembrane helix</keyword>
<dbReference type="Proteomes" id="UP001146120">
    <property type="component" value="Unassembled WGS sequence"/>
</dbReference>
<reference evidence="3" key="2">
    <citation type="journal article" date="2023" name="Microbiol Resour">
        <title>Decontamination and Annotation of the Draft Genome Sequence of the Oomycete Lagenidium giganteum ARSEF 373.</title>
        <authorList>
            <person name="Morgan W.R."/>
            <person name="Tartar A."/>
        </authorList>
    </citation>
    <scope>NUCLEOTIDE SEQUENCE</scope>
    <source>
        <strain evidence="3">ARSEF 373</strain>
    </source>
</reference>
<keyword evidence="1" id="KW-0812">Transmembrane</keyword>
<feature type="chain" id="PRO_5043461204" evidence="2">
    <location>
        <begin position="24"/>
        <end position="471"/>
    </location>
</feature>
<dbReference type="InterPro" id="IPR011692">
    <property type="entry name" value="Stress_up-reg_Nod19"/>
</dbReference>
<feature type="transmembrane region" description="Helical" evidence="1">
    <location>
        <begin position="432"/>
        <end position="453"/>
    </location>
</feature>
<proteinExistence type="predicted"/>
<comment type="caution">
    <text evidence="3">The sequence shown here is derived from an EMBL/GenBank/DDBJ whole genome shotgun (WGS) entry which is preliminary data.</text>
</comment>
<sequence>MMMPSLFQTAVAMTAVAVAATSAAPTVKRFSALTRPLELAQGEVTNTYHKLAIPEGPIAVYRFEAEVVEKDADGNMVSVPTFDAYLHHHVVGSNHESYASEQDKWAPMKPANFSRSVGFGAGTECRGTPQQFYFPYAFLTVEGENEWYANVHVINTREMKPEDAHHCLECPCTAEDDRSNGKVNGMAFVEENCNAELRAENNTACSPDTYHGGLRCCEEAEFCLEHEQLSATLPKSTYYLRYTIEYANVVPENRALSLASCCDATGDMTHHGNIEYDIPQCDPEIHPGCIHTLSTSQRIDSGDGSVFFHIGEAVAGDREIELLYAVGHQHRGGMGIHLYHDKTGDLLCSSIPEYGTGHVAGDEDGYIVSMSTCTFNPPLRLHSSDIVRVVSLFNNTLPHTGAMSLMYLAIADANQALSSSVMAPAAGKGNTLMTALQIVGAVAVLSGLVIVAVRHVKKRRGYVPVTQPTDA</sequence>
<gene>
    <name evidence="3" type="ORF">N0F65_001616</name>
</gene>
<keyword evidence="4" id="KW-1185">Reference proteome</keyword>
<dbReference type="Pfam" id="PF07712">
    <property type="entry name" value="SURNod19"/>
    <property type="match status" value="1"/>
</dbReference>
<organism evidence="3 4">
    <name type="scientific">Lagenidium giganteum</name>
    <dbReference type="NCBI Taxonomy" id="4803"/>
    <lineage>
        <taxon>Eukaryota</taxon>
        <taxon>Sar</taxon>
        <taxon>Stramenopiles</taxon>
        <taxon>Oomycota</taxon>
        <taxon>Peronosporomycetes</taxon>
        <taxon>Pythiales</taxon>
        <taxon>Pythiaceae</taxon>
    </lineage>
</organism>
<dbReference type="AlphaFoldDB" id="A0AAV2YEP3"/>
<evidence type="ECO:0000256" key="1">
    <source>
        <dbReference type="SAM" id="Phobius"/>
    </source>
</evidence>
<protein>
    <submittedName>
        <fullName evidence="3">Uncharacterized protein</fullName>
    </submittedName>
</protein>
<evidence type="ECO:0000313" key="4">
    <source>
        <dbReference type="Proteomes" id="UP001146120"/>
    </source>
</evidence>
<reference evidence="3" key="1">
    <citation type="submission" date="2022-11" db="EMBL/GenBank/DDBJ databases">
        <authorList>
            <person name="Morgan W.R."/>
            <person name="Tartar A."/>
        </authorList>
    </citation>
    <scope>NUCLEOTIDE SEQUENCE</scope>
    <source>
        <strain evidence="3">ARSEF 373</strain>
    </source>
</reference>
<accession>A0AAV2YEP3</accession>
<dbReference type="PANTHER" id="PTHR33390">
    <property type="entry name" value="STRESS UP-REGULATED NOD 19 PROTEIN"/>
    <property type="match status" value="1"/>
</dbReference>
<keyword evidence="1" id="KW-0472">Membrane</keyword>
<dbReference type="PANTHER" id="PTHR33390:SF1">
    <property type="entry name" value="STRESS UP-REGULATED NOD 19 PROTEIN"/>
    <property type="match status" value="1"/>
</dbReference>
<evidence type="ECO:0000313" key="3">
    <source>
        <dbReference type="EMBL" id="DAZ92656.1"/>
    </source>
</evidence>
<name>A0AAV2YEP3_9STRA</name>